<dbReference type="GO" id="GO:0030245">
    <property type="term" value="P:cellulose catabolic process"/>
    <property type="evidence" value="ECO:0007669"/>
    <property type="project" value="UniProtKB-UniRule"/>
</dbReference>
<dbReference type="InterPro" id="IPR005103">
    <property type="entry name" value="AA9_LPMO"/>
</dbReference>
<dbReference type="EMBL" id="ML119732">
    <property type="protein sequence ID" value="RPA77099.1"/>
    <property type="molecule type" value="Genomic_DNA"/>
</dbReference>
<evidence type="ECO:0000313" key="8">
    <source>
        <dbReference type="EMBL" id="RPA77099.1"/>
    </source>
</evidence>
<accession>A0A3N4HTU0</accession>
<comment type="subcellular location">
    <subcellularLocation>
        <location evidence="2 5">Secreted</location>
    </subcellularLocation>
</comment>
<name>A0A3N4HTU0_ASCIM</name>
<feature type="chain" id="PRO_5018008955" description="AA9 family lytic polysaccharide monooxygenase" evidence="6">
    <location>
        <begin position="19"/>
        <end position="333"/>
    </location>
</feature>
<protein>
    <recommendedName>
        <fullName evidence="5">AA9 family lytic polysaccharide monooxygenase</fullName>
        <ecNumber evidence="5">1.14.99.56</ecNumber>
    </recommendedName>
    <alternativeName>
        <fullName evidence="5">Endo-beta-1,4-glucanase</fullName>
    </alternativeName>
    <alternativeName>
        <fullName evidence="5">Glycosyl hydrolase 61 family protein</fullName>
    </alternativeName>
</protein>
<evidence type="ECO:0000259" key="7">
    <source>
        <dbReference type="Pfam" id="PF03443"/>
    </source>
</evidence>
<keyword evidence="5" id="KW-0624">Polysaccharide degradation</keyword>
<evidence type="ECO:0000256" key="1">
    <source>
        <dbReference type="ARBA" id="ARBA00001973"/>
    </source>
</evidence>
<feature type="signal peptide" evidence="6">
    <location>
        <begin position="1"/>
        <end position="18"/>
    </location>
</feature>
<keyword evidence="4 5" id="KW-1015">Disulfide bond</keyword>
<keyword evidence="9" id="KW-1185">Reference proteome</keyword>
<dbReference type="Gene3D" id="2.70.50.70">
    <property type="match status" value="1"/>
</dbReference>
<keyword evidence="6" id="KW-0732">Signal</keyword>
<comment type="cofactor">
    <cofactor evidence="1">
        <name>Cu(2+)</name>
        <dbReference type="ChEBI" id="CHEBI:29036"/>
    </cofactor>
</comment>
<evidence type="ECO:0000256" key="6">
    <source>
        <dbReference type="SAM" id="SignalP"/>
    </source>
</evidence>
<dbReference type="EC" id="1.14.99.56" evidence="5"/>
<comment type="function">
    <text evidence="5">Lytic polysaccharide monooxygenase (LMPO) that depolymerizes crystalline and amorphous polysaccharides via the oxidation of scissile alpha- or beta-(1-4)-glycosidic bonds, yielding C1 and/or C4 oxidation products. Catalysis by LPMOs requires the reduction of the active-site copper from Cu(II) to Cu(I) by a reducing agent and H(2)O(2) or O(2) as a cosubstrate.</text>
</comment>
<keyword evidence="5" id="KW-0136">Cellulose degradation</keyword>
<evidence type="ECO:0000313" key="9">
    <source>
        <dbReference type="Proteomes" id="UP000275078"/>
    </source>
</evidence>
<dbReference type="OrthoDB" id="5985073at2759"/>
<sequence length="333" mass="35994">MKFFGILPLFGLVAPSLGHYVISNFIVNGKESPMGRCMRMPESTDPLKDLYSSNMACNINGDKGVARVCDIKAGDTITLIWRDHPDGYQAGSLPSGSHDGPCAAYLKHFPSNNVANSAASGGGWFKIMEDGYSGGQWCSEKIRNNGGKMTVKIPTDLKAGQYLLRGEHIALHEPVPQFYVGCVQLVISSAGQKTAPSTVSIPGHMTPDQVAYDFWKGDNKRPKSYTIPGNAKLFNPPANNSPIPSPLLKQTGFDNCIETNANWCAKPVPKFTNTDGCWKAANDCWTQSRACFGSAPISGNKGCFAYEENKCKAAQRHCEGCGSSSCKPFTFTI</sequence>
<dbReference type="PANTHER" id="PTHR33353">
    <property type="entry name" value="PUTATIVE (AFU_ORTHOLOGUE AFUA_1G12560)-RELATED"/>
    <property type="match status" value="1"/>
</dbReference>
<keyword evidence="5" id="KW-0119">Carbohydrate metabolism</keyword>
<proteinExistence type="predicted"/>
<dbReference type="AlphaFoldDB" id="A0A3N4HTU0"/>
<evidence type="ECO:0000256" key="3">
    <source>
        <dbReference type="ARBA" id="ARBA00022525"/>
    </source>
</evidence>
<comment type="catalytic activity">
    <reaction evidence="5">
        <text>[(1-&gt;4)-beta-D-glucosyl]n+m + reduced acceptor + O2 = 4-dehydro-beta-D-glucosyl-[(1-&gt;4)-beta-D-glucosyl]n-1 + [(1-&gt;4)-beta-D-glucosyl]m + acceptor + H2O.</text>
        <dbReference type="EC" id="1.14.99.56"/>
    </reaction>
</comment>
<comment type="domain">
    <text evidence="5">Has a modular structure: an endo-beta-1,4-glucanase catalytic module at the N-terminus, a linker rich in serines and threonines, and a C-terminal carbohydrate-binding module (CBM).</text>
</comment>
<evidence type="ECO:0000256" key="4">
    <source>
        <dbReference type="ARBA" id="ARBA00023157"/>
    </source>
</evidence>
<feature type="domain" description="Auxiliary Activity family 9 catalytic" evidence="7">
    <location>
        <begin position="19"/>
        <end position="215"/>
    </location>
</feature>
<reference evidence="8 9" key="1">
    <citation type="journal article" date="2018" name="Nat. Ecol. Evol.">
        <title>Pezizomycetes genomes reveal the molecular basis of ectomycorrhizal truffle lifestyle.</title>
        <authorList>
            <person name="Murat C."/>
            <person name="Payen T."/>
            <person name="Noel B."/>
            <person name="Kuo A."/>
            <person name="Morin E."/>
            <person name="Chen J."/>
            <person name="Kohler A."/>
            <person name="Krizsan K."/>
            <person name="Balestrini R."/>
            <person name="Da Silva C."/>
            <person name="Montanini B."/>
            <person name="Hainaut M."/>
            <person name="Levati E."/>
            <person name="Barry K.W."/>
            <person name="Belfiori B."/>
            <person name="Cichocki N."/>
            <person name="Clum A."/>
            <person name="Dockter R.B."/>
            <person name="Fauchery L."/>
            <person name="Guy J."/>
            <person name="Iotti M."/>
            <person name="Le Tacon F."/>
            <person name="Lindquist E.A."/>
            <person name="Lipzen A."/>
            <person name="Malagnac F."/>
            <person name="Mello A."/>
            <person name="Molinier V."/>
            <person name="Miyauchi S."/>
            <person name="Poulain J."/>
            <person name="Riccioni C."/>
            <person name="Rubini A."/>
            <person name="Sitrit Y."/>
            <person name="Splivallo R."/>
            <person name="Traeger S."/>
            <person name="Wang M."/>
            <person name="Zifcakova L."/>
            <person name="Wipf D."/>
            <person name="Zambonelli A."/>
            <person name="Paolocci F."/>
            <person name="Nowrousian M."/>
            <person name="Ottonello S."/>
            <person name="Baldrian P."/>
            <person name="Spatafora J.W."/>
            <person name="Henrissat B."/>
            <person name="Nagy L.G."/>
            <person name="Aury J.M."/>
            <person name="Wincker P."/>
            <person name="Grigoriev I.V."/>
            <person name="Bonfante P."/>
            <person name="Martin F.M."/>
        </authorList>
    </citation>
    <scope>NUCLEOTIDE SEQUENCE [LARGE SCALE GENOMIC DNA]</scope>
    <source>
        <strain evidence="8 9">RN42</strain>
    </source>
</reference>
<gene>
    <name evidence="8" type="ORF">BJ508DRAFT_364696</name>
</gene>
<dbReference type="GO" id="GO:0005576">
    <property type="term" value="C:extracellular region"/>
    <property type="evidence" value="ECO:0007669"/>
    <property type="project" value="UniProtKB-SubCell"/>
</dbReference>
<dbReference type="InterPro" id="IPR049892">
    <property type="entry name" value="AA9"/>
</dbReference>
<dbReference type="Proteomes" id="UP000275078">
    <property type="component" value="Unassembled WGS sequence"/>
</dbReference>
<keyword evidence="3 5" id="KW-0964">Secreted</keyword>
<evidence type="ECO:0000256" key="2">
    <source>
        <dbReference type="ARBA" id="ARBA00004613"/>
    </source>
</evidence>
<dbReference type="STRING" id="1160509.A0A3N4HTU0"/>
<dbReference type="CDD" id="cd21175">
    <property type="entry name" value="LPMO_AA9"/>
    <property type="match status" value="1"/>
</dbReference>
<dbReference type="GO" id="GO:0008810">
    <property type="term" value="F:cellulase activity"/>
    <property type="evidence" value="ECO:0007669"/>
    <property type="project" value="UniProtKB-UniRule"/>
</dbReference>
<dbReference type="PANTHER" id="PTHR33353:SF32">
    <property type="entry name" value="ENDO-BETA-1,4-GLUCANASE D"/>
    <property type="match status" value="1"/>
</dbReference>
<dbReference type="Pfam" id="PF03443">
    <property type="entry name" value="AA9"/>
    <property type="match status" value="1"/>
</dbReference>
<dbReference type="GO" id="GO:0030248">
    <property type="term" value="F:cellulose binding"/>
    <property type="evidence" value="ECO:0007669"/>
    <property type="project" value="UniProtKB-UniRule"/>
</dbReference>
<evidence type="ECO:0000256" key="5">
    <source>
        <dbReference type="RuleBase" id="RU368122"/>
    </source>
</evidence>
<organism evidence="8 9">
    <name type="scientific">Ascobolus immersus RN42</name>
    <dbReference type="NCBI Taxonomy" id="1160509"/>
    <lineage>
        <taxon>Eukaryota</taxon>
        <taxon>Fungi</taxon>
        <taxon>Dikarya</taxon>
        <taxon>Ascomycota</taxon>
        <taxon>Pezizomycotina</taxon>
        <taxon>Pezizomycetes</taxon>
        <taxon>Pezizales</taxon>
        <taxon>Ascobolaceae</taxon>
        <taxon>Ascobolus</taxon>
    </lineage>
</organism>